<proteinExistence type="predicted"/>
<dbReference type="Proteomes" id="UP000585609">
    <property type="component" value="Unassembled WGS sequence"/>
</dbReference>
<name>A0A6V8NS52_9ACTN</name>
<dbReference type="GO" id="GO:0006974">
    <property type="term" value="P:DNA damage response"/>
    <property type="evidence" value="ECO:0007669"/>
    <property type="project" value="TreeGrafter"/>
</dbReference>
<gene>
    <name evidence="1" type="ORF">HKBW3S09_00602</name>
</gene>
<dbReference type="Gene3D" id="3.30.110.170">
    <property type="entry name" value="Protein of unknown function (DUF541), domain 1"/>
    <property type="match status" value="1"/>
</dbReference>
<organism evidence="1 2">
    <name type="scientific">Candidatus Hakubella thermalkaliphila</name>
    <dbReference type="NCBI Taxonomy" id="2754717"/>
    <lineage>
        <taxon>Bacteria</taxon>
        <taxon>Bacillati</taxon>
        <taxon>Actinomycetota</taxon>
        <taxon>Actinomycetota incertae sedis</taxon>
        <taxon>Candidatus Hakubellales</taxon>
        <taxon>Candidatus Hakubellaceae</taxon>
        <taxon>Candidatus Hakubella</taxon>
    </lineage>
</organism>
<evidence type="ECO:0008006" key="3">
    <source>
        <dbReference type="Google" id="ProtNLM"/>
    </source>
</evidence>
<dbReference type="PANTHER" id="PTHR34387:SF2">
    <property type="entry name" value="SLR1258 PROTEIN"/>
    <property type="match status" value="1"/>
</dbReference>
<dbReference type="InterPro" id="IPR052022">
    <property type="entry name" value="26kDa_periplasmic_antigen"/>
</dbReference>
<dbReference type="InterPro" id="IPR007497">
    <property type="entry name" value="SIMPL/DUF541"/>
</dbReference>
<accession>A0A6V8NS52</accession>
<comment type="caution">
    <text evidence="1">The sequence shown here is derived from an EMBL/GenBank/DDBJ whole genome shotgun (WGS) entry which is preliminary data.</text>
</comment>
<dbReference type="Pfam" id="PF04402">
    <property type="entry name" value="SIMPL"/>
    <property type="match status" value="1"/>
</dbReference>
<evidence type="ECO:0000313" key="1">
    <source>
        <dbReference type="EMBL" id="GFP23135.1"/>
    </source>
</evidence>
<evidence type="ECO:0000313" key="2">
    <source>
        <dbReference type="Proteomes" id="UP000585609"/>
    </source>
</evidence>
<protein>
    <recommendedName>
        <fullName evidence="3">DUF541 domain-containing protein</fullName>
    </recommendedName>
</protein>
<dbReference type="PANTHER" id="PTHR34387">
    <property type="entry name" value="SLR1258 PROTEIN"/>
    <property type="match status" value="1"/>
</dbReference>
<feature type="non-terminal residue" evidence="1">
    <location>
        <position position="1"/>
    </location>
</feature>
<reference evidence="1 2" key="1">
    <citation type="journal article" date="2020" name="Front. Microbiol.">
        <title>Single-cell genomics of novel Actinobacteria with the Wood-Ljungdahl pathway discovered in a serpentinizing system.</title>
        <authorList>
            <person name="Merino N."/>
            <person name="Kawai M."/>
            <person name="Boyd E.S."/>
            <person name="Colman D.R."/>
            <person name="McGlynn S.E."/>
            <person name="Nealson K.H."/>
            <person name="Kurokawa K."/>
            <person name="Hongoh Y."/>
        </authorList>
    </citation>
    <scope>NUCLEOTIDE SEQUENCE [LARGE SCALE GENOMIC DNA]</scope>
    <source>
        <strain evidence="1 2">S09_30</strain>
    </source>
</reference>
<dbReference type="EMBL" id="BLRW01000057">
    <property type="protein sequence ID" value="GFP23135.1"/>
    <property type="molecule type" value="Genomic_DNA"/>
</dbReference>
<dbReference type="AlphaFoldDB" id="A0A6V8NS52"/>
<sequence length="100" mass="10608">GATSIYGVRFDVSPGNKAEMEALNDAYANAKTEAEALAAAMGVRLKEIYSAREIGIPPFAPVYLDYYAVRAEGAGEVTPPPVVGQNIEITAAVEITYVIE</sequence>